<organism evidence="1 2">
    <name type="scientific">Clostridium facile</name>
    <dbReference type="NCBI Taxonomy" id="2763035"/>
    <lineage>
        <taxon>Bacteria</taxon>
        <taxon>Bacillati</taxon>
        <taxon>Bacillota</taxon>
        <taxon>Clostridia</taxon>
        <taxon>Eubacteriales</taxon>
        <taxon>Clostridiaceae</taxon>
        <taxon>Clostridium</taxon>
    </lineage>
</organism>
<evidence type="ECO:0000313" key="1">
    <source>
        <dbReference type="EMBL" id="MBC5787156.1"/>
    </source>
</evidence>
<gene>
    <name evidence="1" type="ORF">H8Z77_03840</name>
</gene>
<dbReference type="Pfam" id="PF12672">
    <property type="entry name" value="DUF3793"/>
    <property type="match status" value="1"/>
</dbReference>
<dbReference type="EMBL" id="JACOQK010000001">
    <property type="protein sequence ID" value="MBC5787156.1"/>
    <property type="molecule type" value="Genomic_DNA"/>
</dbReference>
<dbReference type="InterPro" id="IPR024523">
    <property type="entry name" value="DUF3793"/>
</dbReference>
<comment type="caution">
    <text evidence="1">The sequence shown here is derived from an EMBL/GenBank/DDBJ whole genome shotgun (WGS) entry which is preliminary data.</text>
</comment>
<reference evidence="1 2" key="1">
    <citation type="submission" date="2020-08" db="EMBL/GenBank/DDBJ databases">
        <title>Genome public.</title>
        <authorList>
            <person name="Liu C."/>
            <person name="Sun Q."/>
        </authorList>
    </citation>
    <scope>NUCLEOTIDE SEQUENCE [LARGE SCALE GENOMIC DNA]</scope>
    <source>
        <strain evidence="1 2">NSJ-27</strain>
    </source>
</reference>
<evidence type="ECO:0000313" key="2">
    <source>
        <dbReference type="Proteomes" id="UP000649151"/>
    </source>
</evidence>
<keyword evidence="2" id="KW-1185">Reference proteome</keyword>
<protein>
    <submittedName>
        <fullName evidence="1">DUF3793 family protein</fullName>
    </submittedName>
</protein>
<name>A0ABR7IPU6_9CLOT</name>
<dbReference type="Proteomes" id="UP000649151">
    <property type="component" value="Unassembled WGS sequence"/>
</dbReference>
<proteinExistence type="predicted"/>
<accession>A0ABR7IPU6</accession>
<sequence length="183" mass="21388">MFEKYLVELCSPTLASLKTASLFNFSFSSDLELEQQLNCWNYKLNQKGIFIVVLRKKEHHALIYVFRKSKLKQDLNKPGVRCFLKSCGYMETDLDSAIQQLQGRFCEMDEFPHEIGLFLGYPLWDVVGFIENEGKNCKCVGCWKVYCNECEAKQIFAKFKKCRDVYWRLYNNGRSILQLTVAA</sequence>
<dbReference type="RefSeq" id="WP_186996233.1">
    <property type="nucleotide sequence ID" value="NZ_JACOQK010000001.1"/>
</dbReference>